<reference evidence="5 6" key="1">
    <citation type="journal article" date="2016" name="BMC Genomics">
        <title>Combined genomic and structural analyses of a cultured magnetotactic bacterium reveals its niche adaptation to a dynamic environment.</title>
        <authorList>
            <person name="Araujo A.C."/>
            <person name="Morillo V."/>
            <person name="Cypriano J."/>
            <person name="Teixeira L.C."/>
            <person name="Leao P."/>
            <person name="Lyra S."/>
            <person name="Almeida L.G."/>
            <person name="Bazylinski D.A."/>
            <person name="Vasconcellos A.T."/>
            <person name="Abreu F."/>
            <person name="Lins U."/>
        </authorList>
    </citation>
    <scope>NUCLEOTIDE SEQUENCE [LARGE SCALE GENOMIC DNA]</scope>
    <source>
        <strain evidence="5 6">IT-1</strain>
    </source>
</reference>
<dbReference type="SMART" id="SM00448">
    <property type="entry name" value="REC"/>
    <property type="match status" value="1"/>
</dbReference>
<dbReference type="PANTHER" id="PTHR45228">
    <property type="entry name" value="CYCLIC DI-GMP PHOSPHODIESTERASE TM_0186-RELATED"/>
    <property type="match status" value="1"/>
</dbReference>
<dbReference type="Pfam" id="PF00072">
    <property type="entry name" value="Response_reg"/>
    <property type="match status" value="1"/>
</dbReference>
<evidence type="ECO:0000313" key="5">
    <source>
        <dbReference type="EMBL" id="OSM02204.1"/>
    </source>
</evidence>
<feature type="domain" description="HD" evidence="3">
    <location>
        <begin position="174"/>
        <end position="298"/>
    </location>
</feature>
<dbReference type="CDD" id="cd19920">
    <property type="entry name" value="REC_PA4781-like"/>
    <property type="match status" value="1"/>
</dbReference>
<dbReference type="InterPro" id="IPR052020">
    <property type="entry name" value="Cyclic_di-GMP/3'3'-cGAMP_PDE"/>
</dbReference>
<feature type="domain" description="HD-GYP" evidence="4">
    <location>
        <begin position="152"/>
        <end position="349"/>
    </location>
</feature>
<comment type="caution">
    <text evidence="5">The sequence shown here is derived from an EMBL/GenBank/DDBJ whole genome shotgun (WGS) entry which is preliminary data.</text>
</comment>
<evidence type="ECO:0000256" key="1">
    <source>
        <dbReference type="PROSITE-ProRule" id="PRU00169"/>
    </source>
</evidence>
<proteinExistence type="predicted"/>
<dbReference type="GO" id="GO:0008081">
    <property type="term" value="F:phosphoric diester hydrolase activity"/>
    <property type="evidence" value="ECO:0007669"/>
    <property type="project" value="UniProtKB-ARBA"/>
</dbReference>
<dbReference type="PROSITE" id="PS51832">
    <property type="entry name" value="HD_GYP"/>
    <property type="match status" value="1"/>
</dbReference>
<gene>
    <name evidence="5" type="ORF">MAIT1_02307</name>
</gene>
<keyword evidence="1" id="KW-0597">Phosphoprotein</keyword>
<organism evidence="5 6">
    <name type="scientific">Magnetofaba australis IT-1</name>
    <dbReference type="NCBI Taxonomy" id="1434232"/>
    <lineage>
        <taxon>Bacteria</taxon>
        <taxon>Pseudomonadati</taxon>
        <taxon>Pseudomonadota</taxon>
        <taxon>Magnetococcia</taxon>
        <taxon>Magnetococcales</taxon>
        <taxon>Magnetococcaceae</taxon>
        <taxon>Magnetofaba</taxon>
    </lineage>
</organism>
<dbReference type="InterPro" id="IPR001789">
    <property type="entry name" value="Sig_transdc_resp-reg_receiver"/>
</dbReference>
<dbReference type="SUPFAM" id="SSF109604">
    <property type="entry name" value="HD-domain/PDEase-like"/>
    <property type="match status" value="1"/>
</dbReference>
<dbReference type="PROSITE" id="PS50110">
    <property type="entry name" value="RESPONSE_REGULATORY"/>
    <property type="match status" value="1"/>
</dbReference>
<dbReference type="PROSITE" id="PS51831">
    <property type="entry name" value="HD"/>
    <property type="match status" value="1"/>
</dbReference>
<dbReference type="Proteomes" id="UP000194003">
    <property type="component" value="Unassembled WGS sequence"/>
</dbReference>
<dbReference type="GO" id="GO:0000160">
    <property type="term" value="P:phosphorelay signal transduction system"/>
    <property type="evidence" value="ECO:0007669"/>
    <property type="project" value="InterPro"/>
</dbReference>
<dbReference type="Gene3D" id="1.10.3210.10">
    <property type="entry name" value="Hypothetical protein af1432"/>
    <property type="match status" value="1"/>
</dbReference>
<dbReference type="SMART" id="SM00471">
    <property type="entry name" value="HDc"/>
    <property type="match status" value="1"/>
</dbReference>
<keyword evidence="6" id="KW-1185">Reference proteome</keyword>
<name>A0A1Y2K507_9PROT</name>
<dbReference type="AlphaFoldDB" id="A0A1Y2K507"/>
<dbReference type="InterPro" id="IPR006674">
    <property type="entry name" value="HD_domain"/>
</dbReference>
<feature type="modified residue" description="4-aspartylphosphate" evidence="1">
    <location>
        <position position="65"/>
    </location>
</feature>
<dbReference type="PANTHER" id="PTHR45228:SF5">
    <property type="entry name" value="CYCLIC DI-GMP PHOSPHODIESTERASE VC_1348-RELATED"/>
    <property type="match status" value="1"/>
</dbReference>
<dbReference type="InterPro" id="IPR037522">
    <property type="entry name" value="HD_GYP_dom"/>
</dbReference>
<evidence type="ECO:0000259" key="2">
    <source>
        <dbReference type="PROSITE" id="PS50110"/>
    </source>
</evidence>
<dbReference type="STRING" id="1434232.MAIT1_02307"/>
<dbReference type="EMBL" id="LVJN01000020">
    <property type="protein sequence ID" value="OSM02204.1"/>
    <property type="molecule type" value="Genomic_DNA"/>
</dbReference>
<dbReference type="Pfam" id="PF13487">
    <property type="entry name" value="HD_5"/>
    <property type="match status" value="1"/>
</dbReference>
<dbReference type="SUPFAM" id="SSF52172">
    <property type="entry name" value="CheY-like"/>
    <property type="match status" value="1"/>
</dbReference>
<evidence type="ECO:0000313" key="6">
    <source>
        <dbReference type="Proteomes" id="UP000194003"/>
    </source>
</evidence>
<dbReference type="InterPro" id="IPR011006">
    <property type="entry name" value="CheY-like_superfamily"/>
</dbReference>
<accession>A0A1Y2K507</accession>
<dbReference type="InterPro" id="IPR003607">
    <property type="entry name" value="HD/PDEase_dom"/>
</dbReference>
<evidence type="ECO:0000259" key="3">
    <source>
        <dbReference type="PROSITE" id="PS51831"/>
    </source>
</evidence>
<protein>
    <submittedName>
        <fullName evidence="5">Putative two-component system response regulator (Hybrid family) protein</fullName>
    </submittedName>
</protein>
<dbReference type="RefSeq" id="WP_198947924.1">
    <property type="nucleotide sequence ID" value="NZ_LVJN01000020.1"/>
</dbReference>
<sequence length="367" mass="40719">MSAEMTPNSEQNSRRRTVLAVDDTPENLHVFKELLSADYRVQVATNGVTALKISATQRPDLILLDIMMPGMDGYEVCRHLKSDPHTASIPVIFVTAMSDVMDEHRGLEAGAVDYVTKPVQPALLEARVRTHMALADQQRACEALVRQRTQELEVSYRAAIDMLGEAGHYNDTDTGAHIWRMASYSRALAQAAGMSVEEAKLLELAAPMHDMGKIGIGDEILKAPRKLTAEEFEVIKTHTLIGARILSKSDAPLFKLAASVALHHHERWDGAGYPDKLAGEAIPLEARIVAIADVFDALTMKRPYKEPWPIDKAMDAIREGSGLHFDPELARLFCDLTEEVTQIKQEWDREELQNSERFSLGKGAVKS</sequence>
<evidence type="ECO:0000259" key="4">
    <source>
        <dbReference type="PROSITE" id="PS51832"/>
    </source>
</evidence>
<feature type="domain" description="Response regulatory" evidence="2">
    <location>
        <begin position="17"/>
        <end position="132"/>
    </location>
</feature>
<dbReference type="CDD" id="cd00077">
    <property type="entry name" value="HDc"/>
    <property type="match status" value="1"/>
</dbReference>
<dbReference type="Gene3D" id="3.40.50.2300">
    <property type="match status" value="1"/>
</dbReference>